<dbReference type="EMBL" id="GBXM01070078">
    <property type="protein sequence ID" value="JAH38499.1"/>
    <property type="molecule type" value="Transcribed_RNA"/>
</dbReference>
<name>A0A0E9SAR6_ANGAN</name>
<reference evidence="1" key="2">
    <citation type="journal article" date="2015" name="Fish Shellfish Immunol.">
        <title>Early steps in the European eel (Anguilla anguilla)-Vibrio vulnificus interaction in the gills: Role of the RtxA13 toxin.</title>
        <authorList>
            <person name="Callol A."/>
            <person name="Pajuelo D."/>
            <person name="Ebbesson L."/>
            <person name="Teles M."/>
            <person name="MacKenzie S."/>
            <person name="Amaro C."/>
        </authorList>
    </citation>
    <scope>NUCLEOTIDE SEQUENCE</scope>
</reference>
<protein>
    <submittedName>
        <fullName evidence="1">Uncharacterized protein</fullName>
    </submittedName>
</protein>
<organism evidence="1">
    <name type="scientific">Anguilla anguilla</name>
    <name type="common">European freshwater eel</name>
    <name type="synonym">Muraena anguilla</name>
    <dbReference type="NCBI Taxonomy" id="7936"/>
    <lineage>
        <taxon>Eukaryota</taxon>
        <taxon>Metazoa</taxon>
        <taxon>Chordata</taxon>
        <taxon>Craniata</taxon>
        <taxon>Vertebrata</taxon>
        <taxon>Euteleostomi</taxon>
        <taxon>Actinopterygii</taxon>
        <taxon>Neopterygii</taxon>
        <taxon>Teleostei</taxon>
        <taxon>Anguilliformes</taxon>
        <taxon>Anguillidae</taxon>
        <taxon>Anguilla</taxon>
    </lineage>
</organism>
<sequence length="28" mass="3178">MIVLVVPALMISHSTPLFRKNINSNERP</sequence>
<evidence type="ECO:0000313" key="1">
    <source>
        <dbReference type="EMBL" id="JAH38499.1"/>
    </source>
</evidence>
<reference evidence="1" key="1">
    <citation type="submission" date="2014-11" db="EMBL/GenBank/DDBJ databases">
        <authorList>
            <person name="Amaro Gonzalez C."/>
        </authorList>
    </citation>
    <scope>NUCLEOTIDE SEQUENCE</scope>
</reference>
<accession>A0A0E9SAR6</accession>
<proteinExistence type="predicted"/>
<dbReference type="AlphaFoldDB" id="A0A0E9SAR6"/>